<dbReference type="HAMAP" id="MF_00724">
    <property type="entry name" value="FliE"/>
    <property type="match status" value="1"/>
</dbReference>
<evidence type="ECO:0000256" key="4">
    <source>
        <dbReference type="HAMAP-Rule" id="MF_00724"/>
    </source>
</evidence>
<reference evidence="6 7" key="1">
    <citation type="submission" date="2021-03" db="EMBL/GenBank/DDBJ databases">
        <authorList>
            <person name="Gilmore M.S."/>
            <person name="Schwartzman J."/>
            <person name="Van Tyne D."/>
            <person name="Martin M."/>
            <person name="Earl A.M."/>
            <person name="Manson A.L."/>
            <person name="Straub T."/>
            <person name="Salamzade R."/>
            <person name="Saavedra J."/>
            <person name="Lebreton F."/>
            <person name="Prichula J."/>
            <person name="Schaufler K."/>
            <person name="Gaca A."/>
            <person name="Sgardioli B."/>
            <person name="Wagenaar J."/>
            <person name="Strong T."/>
        </authorList>
    </citation>
    <scope>NUCLEOTIDE SEQUENCE [LARGE SCALE GENOMIC DNA]</scope>
    <source>
        <strain evidence="6 7">DIV2402</strain>
    </source>
</reference>
<name>A0ABZ2SL97_9ENTE</name>
<dbReference type="PRINTS" id="PR01006">
    <property type="entry name" value="FLGHOOKFLIE"/>
</dbReference>
<comment type="similarity">
    <text evidence="2 4">Belongs to the FliE family.</text>
</comment>
<dbReference type="Proteomes" id="UP000664701">
    <property type="component" value="Chromosome"/>
</dbReference>
<proteinExistence type="inferred from homology"/>
<reference evidence="6 7" key="2">
    <citation type="submission" date="2024-03" db="EMBL/GenBank/DDBJ databases">
        <title>The Genome Sequence of Enterococcus sp. DIV2402.</title>
        <authorList>
            <consortium name="The Broad Institute Genomics Platform"/>
            <consortium name="The Broad Institute Microbial Omics Core"/>
            <consortium name="The Broad Institute Genomic Center for Infectious Diseases"/>
            <person name="Earl A."/>
            <person name="Manson A."/>
            <person name="Gilmore M."/>
            <person name="Schwartman J."/>
            <person name="Shea T."/>
            <person name="Abouelleil A."/>
            <person name="Cao P."/>
            <person name="Chapman S."/>
            <person name="Cusick C."/>
            <person name="Young S."/>
            <person name="Neafsey D."/>
            <person name="Nusbaum C."/>
            <person name="Birren B."/>
        </authorList>
    </citation>
    <scope>NUCLEOTIDE SEQUENCE [LARGE SCALE GENOMIC DNA]</scope>
    <source>
        <strain evidence="6 7">DIV2402</strain>
    </source>
</reference>
<dbReference type="PANTHER" id="PTHR34653">
    <property type="match status" value="1"/>
</dbReference>
<keyword evidence="7" id="KW-1185">Reference proteome</keyword>
<comment type="subcellular location">
    <subcellularLocation>
        <location evidence="1 4">Bacterial flagellum basal body</location>
    </subcellularLocation>
</comment>
<keyword evidence="3 4" id="KW-0975">Bacterial flagellum</keyword>
<evidence type="ECO:0000313" key="7">
    <source>
        <dbReference type="Proteomes" id="UP000664701"/>
    </source>
</evidence>
<organism evidence="6 7">
    <name type="scientific">Candidatus Enterococcus lowellii</name>
    <dbReference type="NCBI Taxonomy" id="2230877"/>
    <lineage>
        <taxon>Bacteria</taxon>
        <taxon>Bacillati</taxon>
        <taxon>Bacillota</taxon>
        <taxon>Bacilli</taxon>
        <taxon>Lactobacillales</taxon>
        <taxon>Enterococcaceae</taxon>
        <taxon>Enterococcus</taxon>
    </lineage>
</organism>
<dbReference type="NCBIfam" id="TIGR00205">
    <property type="entry name" value="fliE"/>
    <property type="match status" value="1"/>
</dbReference>
<keyword evidence="6" id="KW-0282">Flagellum</keyword>
<dbReference type="PANTHER" id="PTHR34653:SF1">
    <property type="entry name" value="FLAGELLAR HOOK-BASAL BODY COMPLEX PROTEIN FLIE"/>
    <property type="match status" value="1"/>
</dbReference>
<gene>
    <name evidence="4" type="primary">fliE</name>
    <name evidence="6" type="ORF">DOK78_000908</name>
</gene>
<dbReference type="EMBL" id="CP147251">
    <property type="protein sequence ID" value="WYJ76282.1"/>
    <property type="molecule type" value="Genomic_DNA"/>
</dbReference>
<accession>A0ABZ2SL97</accession>
<sequence length="109" mass="12010">MNTISNIQGLMDYQNQLRELQSSVGVPTLSENNTTSNKSFGAHLGEAIAGLNQNMNVIDSDTTRVISGDENDLAKVMINMTEAQLSLQTAVQVRNKCLEAYNDIKNMQF</sequence>
<evidence type="ECO:0000256" key="3">
    <source>
        <dbReference type="ARBA" id="ARBA00023143"/>
    </source>
</evidence>
<dbReference type="InterPro" id="IPR001624">
    <property type="entry name" value="FliE"/>
</dbReference>
<evidence type="ECO:0000256" key="5">
    <source>
        <dbReference type="NCBIfam" id="TIGR00205"/>
    </source>
</evidence>
<keyword evidence="6" id="KW-0966">Cell projection</keyword>
<evidence type="ECO:0000256" key="2">
    <source>
        <dbReference type="ARBA" id="ARBA00009272"/>
    </source>
</evidence>
<evidence type="ECO:0000256" key="1">
    <source>
        <dbReference type="ARBA" id="ARBA00004117"/>
    </source>
</evidence>
<evidence type="ECO:0000313" key="6">
    <source>
        <dbReference type="EMBL" id="WYJ76282.1"/>
    </source>
</evidence>
<dbReference type="Pfam" id="PF02049">
    <property type="entry name" value="FliE"/>
    <property type="match status" value="1"/>
</dbReference>
<protein>
    <recommendedName>
        <fullName evidence="4 5">Flagellar hook-basal body complex protein FliE</fullName>
    </recommendedName>
</protein>
<keyword evidence="6" id="KW-0969">Cilium</keyword>